<sequence length="162" mass="18922">MIDIKEKQKSATIGPHGVCYSWNEFEGKRGAVEIETCVYDYVMSQQNIETFRMSDGCGGQQKNTHPELKAIEHKFFKSGHTEMECYLIHSKIEKKFNNVPIYVPEGWAQIIRTSRNNHRPLVVRTILNDDFLDFKTNSKRIPKIPTRSTCWLHYEAKPQLLF</sequence>
<dbReference type="Proteomes" id="UP001159363">
    <property type="component" value="Chromosome 11"/>
</dbReference>
<dbReference type="PANTHER" id="PTHR10773:SF19">
    <property type="match status" value="1"/>
</dbReference>
<dbReference type="EMBL" id="JARBHB010000012">
    <property type="protein sequence ID" value="KAJ8871297.1"/>
    <property type="molecule type" value="Genomic_DNA"/>
</dbReference>
<name>A0ABQ9GH02_9NEOP</name>
<dbReference type="PANTHER" id="PTHR10773">
    <property type="entry name" value="DNA-DIRECTED RNA POLYMERASES I, II, AND III SUBUNIT RPABC2"/>
    <property type="match status" value="1"/>
</dbReference>
<keyword evidence="2" id="KW-1185">Reference proteome</keyword>
<evidence type="ECO:0000313" key="1">
    <source>
        <dbReference type="EMBL" id="KAJ8871297.1"/>
    </source>
</evidence>
<organism evidence="1 2">
    <name type="scientific">Dryococelus australis</name>
    <dbReference type="NCBI Taxonomy" id="614101"/>
    <lineage>
        <taxon>Eukaryota</taxon>
        <taxon>Metazoa</taxon>
        <taxon>Ecdysozoa</taxon>
        <taxon>Arthropoda</taxon>
        <taxon>Hexapoda</taxon>
        <taxon>Insecta</taxon>
        <taxon>Pterygota</taxon>
        <taxon>Neoptera</taxon>
        <taxon>Polyneoptera</taxon>
        <taxon>Phasmatodea</taxon>
        <taxon>Verophasmatodea</taxon>
        <taxon>Anareolatae</taxon>
        <taxon>Phasmatidae</taxon>
        <taxon>Eurycanthinae</taxon>
        <taxon>Dryococelus</taxon>
    </lineage>
</organism>
<protein>
    <recommendedName>
        <fullName evidence="3">LAGLIDADG homing endonuclease</fullName>
    </recommendedName>
</protein>
<evidence type="ECO:0008006" key="3">
    <source>
        <dbReference type="Google" id="ProtNLM"/>
    </source>
</evidence>
<accession>A0ABQ9GH02</accession>
<reference evidence="1 2" key="1">
    <citation type="submission" date="2023-02" db="EMBL/GenBank/DDBJ databases">
        <title>LHISI_Scaffold_Assembly.</title>
        <authorList>
            <person name="Stuart O.P."/>
            <person name="Cleave R."/>
            <person name="Magrath M.J.L."/>
            <person name="Mikheyev A.S."/>
        </authorList>
    </citation>
    <scope>NUCLEOTIDE SEQUENCE [LARGE SCALE GENOMIC DNA]</scope>
    <source>
        <strain evidence="1">Daus_M_001</strain>
        <tissue evidence="1">Leg muscle</tissue>
    </source>
</reference>
<comment type="caution">
    <text evidence="1">The sequence shown here is derived from an EMBL/GenBank/DDBJ whole genome shotgun (WGS) entry which is preliminary data.</text>
</comment>
<evidence type="ECO:0000313" key="2">
    <source>
        <dbReference type="Proteomes" id="UP001159363"/>
    </source>
</evidence>
<proteinExistence type="predicted"/>
<gene>
    <name evidence="1" type="ORF">PR048_027605</name>
</gene>